<gene>
    <name evidence="2" type="ORF">Cgig2_014151</name>
</gene>
<sequence>METIKKRCRYYNGVADDTKGCSRSVALLWKKDIDVSLMPISLHHIDVTDHLPIQLKLCSAHHTPRHGGRKRFKFENMWALHDECLEIVKGREKKIKECTVKLATSNRTEFGHVQSKIQALELALQVDFLRNGDSNLRWLYTRASTRRAANHITPLLDESGQEKNDRIFQAKYFPNCSILDVRLGYRPSFTWRSMLGACDLIKKGARWLIVNEHSISVWSDPWLSRPYSFMPVHPPTTSNLNSPWKVVDLIDHGLGTWKESVIKASFIPCDVELILSISCCPAWPNDMLIWNFSSDDNFTVRSAYHLARSLKNQETASSSALVATNLWSKLWALNIPPIIKIFRWKVAIGALVTRNDIAKRIRDSYMSCHICGTFEDSTVYTLPKVPPSYGNLGCEPISFRAMVQTFSLHLR</sequence>
<evidence type="ECO:0000259" key="1">
    <source>
        <dbReference type="Pfam" id="PF13966"/>
    </source>
</evidence>
<comment type="caution">
    <text evidence="2">The sequence shown here is derived from an EMBL/GenBank/DDBJ whole genome shotgun (WGS) entry which is preliminary data.</text>
</comment>
<dbReference type="OrthoDB" id="1938246at2759"/>
<reference evidence="2" key="1">
    <citation type="submission" date="2022-04" db="EMBL/GenBank/DDBJ databases">
        <title>Carnegiea gigantea Genome sequencing and assembly v2.</title>
        <authorList>
            <person name="Copetti D."/>
            <person name="Sanderson M.J."/>
            <person name="Burquez A."/>
            <person name="Wojciechowski M.F."/>
        </authorList>
    </citation>
    <scope>NUCLEOTIDE SEQUENCE</scope>
    <source>
        <strain evidence="2">SGP5-SGP5p</strain>
        <tissue evidence="2">Aerial part</tissue>
    </source>
</reference>
<dbReference type="InterPro" id="IPR026960">
    <property type="entry name" value="RVT-Znf"/>
</dbReference>
<dbReference type="AlphaFoldDB" id="A0A9Q1GSC8"/>
<protein>
    <recommendedName>
        <fullName evidence="1">Reverse transcriptase zinc-binding domain-containing protein</fullName>
    </recommendedName>
</protein>
<keyword evidence="3" id="KW-1185">Reference proteome</keyword>
<dbReference type="Pfam" id="PF13966">
    <property type="entry name" value="zf-RVT"/>
    <property type="match status" value="1"/>
</dbReference>
<feature type="domain" description="Reverse transcriptase zinc-binding" evidence="1">
    <location>
        <begin position="298"/>
        <end position="377"/>
    </location>
</feature>
<dbReference type="EMBL" id="JAKOGI010001625">
    <property type="protein sequence ID" value="KAJ8424679.1"/>
    <property type="molecule type" value="Genomic_DNA"/>
</dbReference>
<dbReference type="Proteomes" id="UP001153076">
    <property type="component" value="Unassembled WGS sequence"/>
</dbReference>
<evidence type="ECO:0000313" key="2">
    <source>
        <dbReference type="EMBL" id="KAJ8424679.1"/>
    </source>
</evidence>
<proteinExistence type="predicted"/>
<accession>A0A9Q1GSC8</accession>
<name>A0A9Q1GSC8_9CARY</name>
<organism evidence="2 3">
    <name type="scientific">Carnegiea gigantea</name>
    <dbReference type="NCBI Taxonomy" id="171969"/>
    <lineage>
        <taxon>Eukaryota</taxon>
        <taxon>Viridiplantae</taxon>
        <taxon>Streptophyta</taxon>
        <taxon>Embryophyta</taxon>
        <taxon>Tracheophyta</taxon>
        <taxon>Spermatophyta</taxon>
        <taxon>Magnoliopsida</taxon>
        <taxon>eudicotyledons</taxon>
        <taxon>Gunneridae</taxon>
        <taxon>Pentapetalae</taxon>
        <taxon>Caryophyllales</taxon>
        <taxon>Cactineae</taxon>
        <taxon>Cactaceae</taxon>
        <taxon>Cactoideae</taxon>
        <taxon>Echinocereeae</taxon>
        <taxon>Carnegiea</taxon>
    </lineage>
</organism>
<evidence type="ECO:0000313" key="3">
    <source>
        <dbReference type="Proteomes" id="UP001153076"/>
    </source>
</evidence>